<dbReference type="Gene3D" id="2.60.120.260">
    <property type="entry name" value="Galactose-binding domain-like"/>
    <property type="match status" value="1"/>
</dbReference>
<feature type="chain" id="PRO_5046520376" evidence="6">
    <location>
        <begin position="26"/>
        <end position="1032"/>
    </location>
</feature>
<dbReference type="InterPro" id="IPR033453">
    <property type="entry name" value="Glyco_hydro_30_TIM-barrel"/>
</dbReference>
<protein>
    <submittedName>
        <fullName evidence="9">Carbohydrate-binding protein</fullName>
    </submittedName>
</protein>
<gene>
    <name evidence="9" type="ORF">ACHKAR_16175</name>
</gene>
<dbReference type="PANTHER" id="PTHR11069:SF23">
    <property type="entry name" value="LYSOSOMAL ACID GLUCOSYLCERAMIDASE"/>
    <property type="match status" value="1"/>
</dbReference>
<dbReference type="PANTHER" id="PTHR11069">
    <property type="entry name" value="GLUCOSYLCERAMIDASE"/>
    <property type="match status" value="1"/>
</dbReference>
<comment type="similarity">
    <text evidence="1 4">Belongs to the glycosyl hydrolase 30 family.</text>
</comment>
<accession>A0ABW7NBI3</accession>
<evidence type="ECO:0000259" key="8">
    <source>
        <dbReference type="PROSITE" id="PS51175"/>
    </source>
</evidence>
<comment type="caution">
    <text evidence="9">The sequence shown here is derived from an EMBL/GenBank/DDBJ whole genome shotgun (WGS) entry which is preliminary data.</text>
</comment>
<dbReference type="Pfam" id="PF14200">
    <property type="entry name" value="RicinB_lectin_2"/>
    <property type="match status" value="2"/>
</dbReference>
<dbReference type="SUPFAM" id="SSF51011">
    <property type="entry name" value="Glycosyl hydrolase domain"/>
    <property type="match status" value="1"/>
</dbReference>
<reference evidence="9 10" key="1">
    <citation type="journal article" date="2013" name="Int. J. Syst. Evol. Microbiol.">
        <title>Marinoscillum luteum sp. nov., isolated from marine sediment.</title>
        <authorList>
            <person name="Cha I.T."/>
            <person name="Park S.J."/>
            <person name="Kim S.J."/>
            <person name="Kim J.G."/>
            <person name="Jung M.Y."/>
            <person name="Shin K.S."/>
            <person name="Kwon K.K."/>
            <person name="Yang S.H."/>
            <person name="Seo Y.S."/>
            <person name="Rhee S.K."/>
        </authorList>
    </citation>
    <scope>NUCLEOTIDE SEQUENCE [LARGE SCALE GENOMIC DNA]</scope>
    <source>
        <strain evidence="9 10">KCTC 23939</strain>
    </source>
</reference>
<dbReference type="Pfam" id="PF00041">
    <property type="entry name" value="fn3"/>
    <property type="match status" value="2"/>
</dbReference>
<dbReference type="SUPFAM" id="SSF51445">
    <property type="entry name" value="(Trans)glycosidases"/>
    <property type="match status" value="1"/>
</dbReference>
<dbReference type="InterPro" id="IPR001139">
    <property type="entry name" value="Glyco_hydro_30"/>
</dbReference>
<dbReference type="SMART" id="SM00458">
    <property type="entry name" value="RICIN"/>
    <property type="match status" value="1"/>
</dbReference>
<dbReference type="InterPro" id="IPR000772">
    <property type="entry name" value="Ricin_B_lectin"/>
</dbReference>
<organism evidence="9 10">
    <name type="scientific">Marinoscillum luteum</name>
    <dbReference type="NCBI Taxonomy" id="861051"/>
    <lineage>
        <taxon>Bacteria</taxon>
        <taxon>Pseudomonadati</taxon>
        <taxon>Bacteroidota</taxon>
        <taxon>Cytophagia</taxon>
        <taxon>Cytophagales</taxon>
        <taxon>Reichenbachiellaceae</taxon>
        <taxon>Marinoscillum</taxon>
    </lineage>
</organism>
<dbReference type="Gene3D" id="3.20.20.80">
    <property type="entry name" value="Glycosidases"/>
    <property type="match status" value="1"/>
</dbReference>
<dbReference type="SMART" id="SM00606">
    <property type="entry name" value="CBD_IV"/>
    <property type="match status" value="1"/>
</dbReference>
<dbReference type="InterPro" id="IPR026444">
    <property type="entry name" value="Secre_tail"/>
</dbReference>
<name>A0ABW7NBI3_9BACT</name>
<dbReference type="InterPro" id="IPR003961">
    <property type="entry name" value="FN3_dom"/>
</dbReference>
<dbReference type="Pfam" id="PF02055">
    <property type="entry name" value="Glyco_hydro_30"/>
    <property type="match status" value="1"/>
</dbReference>
<dbReference type="Pfam" id="PF17189">
    <property type="entry name" value="Glyco_hydro_30C"/>
    <property type="match status" value="1"/>
</dbReference>
<feature type="compositionally biased region" description="Polar residues" evidence="5">
    <location>
        <begin position="574"/>
        <end position="588"/>
    </location>
</feature>
<dbReference type="InterPro" id="IPR013783">
    <property type="entry name" value="Ig-like_fold"/>
</dbReference>
<dbReference type="Gene3D" id="2.80.10.50">
    <property type="match status" value="3"/>
</dbReference>
<feature type="signal peptide" evidence="6">
    <location>
        <begin position="1"/>
        <end position="25"/>
    </location>
</feature>
<dbReference type="CDD" id="cd04084">
    <property type="entry name" value="CBM6_xylanase-like"/>
    <property type="match status" value="1"/>
</dbReference>
<dbReference type="InterPro" id="IPR036116">
    <property type="entry name" value="FN3_sf"/>
</dbReference>
<evidence type="ECO:0000256" key="6">
    <source>
        <dbReference type="SAM" id="SignalP"/>
    </source>
</evidence>
<dbReference type="PROSITE" id="PS51175">
    <property type="entry name" value="CBM6"/>
    <property type="match status" value="1"/>
</dbReference>
<feature type="compositionally biased region" description="Low complexity" evidence="5">
    <location>
        <begin position="547"/>
        <end position="558"/>
    </location>
</feature>
<feature type="domain" description="CBM6" evidence="8">
    <location>
        <begin position="568"/>
        <end position="693"/>
    </location>
</feature>
<evidence type="ECO:0000256" key="3">
    <source>
        <dbReference type="ARBA" id="ARBA00022801"/>
    </source>
</evidence>
<dbReference type="PRINTS" id="PR00843">
    <property type="entry name" value="GLHYDRLASE30"/>
</dbReference>
<dbReference type="InterPro" id="IPR013780">
    <property type="entry name" value="Glyco_hydro_b"/>
</dbReference>
<dbReference type="InterPro" id="IPR035992">
    <property type="entry name" value="Ricin_B-like_lectins"/>
</dbReference>
<dbReference type="Gene3D" id="2.60.40.1180">
    <property type="entry name" value="Golgi alpha-mannosidase II"/>
    <property type="match status" value="1"/>
</dbReference>
<evidence type="ECO:0000313" key="9">
    <source>
        <dbReference type="EMBL" id="MFH6984993.1"/>
    </source>
</evidence>
<feature type="domain" description="Fibronectin type-III" evidence="7">
    <location>
        <begin position="471"/>
        <end position="561"/>
    </location>
</feature>
<dbReference type="SMART" id="SM00060">
    <property type="entry name" value="FN3"/>
    <property type="match status" value="2"/>
</dbReference>
<dbReference type="InterPro" id="IPR033452">
    <property type="entry name" value="GH30_C"/>
</dbReference>
<keyword evidence="4" id="KW-0326">Glycosidase</keyword>
<dbReference type="Gene3D" id="2.60.40.10">
    <property type="entry name" value="Immunoglobulins"/>
    <property type="match status" value="2"/>
</dbReference>
<dbReference type="InterPro" id="IPR008979">
    <property type="entry name" value="Galactose-bd-like_sf"/>
</dbReference>
<feature type="region of interest" description="Disordered" evidence="5">
    <location>
        <begin position="572"/>
        <end position="594"/>
    </location>
</feature>
<dbReference type="Proteomes" id="UP001610063">
    <property type="component" value="Unassembled WGS sequence"/>
</dbReference>
<feature type="domain" description="Fibronectin type-III" evidence="7">
    <location>
        <begin position="701"/>
        <end position="791"/>
    </location>
</feature>
<dbReference type="InterPro" id="IPR006584">
    <property type="entry name" value="Cellulose-bd_IV"/>
</dbReference>
<keyword evidence="2 6" id="KW-0732">Signal</keyword>
<evidence type="ECO:0000256" key="1">
    <source>
        <dbReference type="ARBA" id="ARBA00005382"/>
    </source>
</evidence>
<dbReference type="SUPFAM" id="SSF49265">
    <property type="entry name" value="Fibronectin type III"/>
    <property type="match status" value="1"/>
</dbReference>
<feature type="region of interest" description="Disordered" evidence="5">
    <location>
        <begin position="547"/>
        <end position="566"/>
    </location>
</feature>
<keyword evidence="3 4" id="KW-0378">Hydrolase</keyword>
<dbReference type="SUPFAM" id="SSF50370">
    <property type="entry name" value="Ricin B-like lectins"/>
    <property type="match status" value="1"/>
</dbReference>
<evidence type="ECO:0000256" key="2">
    <source>
        <dbReference type="ARBA" id="ARBA00022729"/>
    </source>
</evidence>
<dbReference type="EMBL" id="JBIPKE010000019">
    <property type="protein sequence ID" value="MFH6984993.1"/>
    <property type="molecule type" value="Genomic_DNA"/>
</dbReference>
<dbReference type="NCBIfam" id="TIGR04183">
    <property type="entry name" value="Por_Secre_tail"/>
    <property type="match status" value="1"/>
</dbReference>
<evidence type="ECO:0000256" key="4">
    <source>
        <dbReference type="RuleBase" id="RU361188"/>
    </source>
</evidence>
<evidence type="ECO:0000313" key="10">
    <source>
        <dbReference type="Proteomes" id="UP001610063"/>
    </source>
</evidence>
<dbReference type="Pfam" id="PF03422">
    <property type="entry name" value="CBM_6"/>
    <property type="match status" value="1"/>
</dbReference>
<dbReference type="RefSeq" id="WP_395418441.1">
    <property type="nucleotide sequence ID" value="NZ_JBIPKE010000019.1"/>
</dbReference>
<sequence length="1032" mass="108986">MNYSKFFKIASLVWGLMLMPLLMNAQSVDVWLTKGDQSVKLQQQSSLTFGSNGNVPNTITVNDANTYQSITGFGFALTQGSAEALSQLNTSTRTALLNELFNPASGNAISIVRISIGASDLSNSVYSYNETSGDVNMNNFSLAGPDQTYLIPILQDILTINPNIKVLATPWTAPTWMKTNNTWIGGSLNASYYAAYATYFVKYLDAMSALGIDIWAITPQNEPENPFNEPSMLMNSTEQKNFINNNLGPAIASSGHATKIIAFDHNCDNTAYPIDVLNNSSYVDGAAFHLYGGNISAMSTVKNQTGKNVYFTEQFTSTNGNFSGDLGWHMQNVVIGSMRNWSKSVIEWNLATNSSYGPKTPGGCSECLGAVTVNSSSSITRNVSYYIISQVSKFVQPGAVRIESNTTASISNVAFSNPDGSKVVLAYNSSGGAQNVKVVFGGQSFVYSLPGSSAATFVWSGETNPPTIPSAPSGLNAGAQSSSSIALSWSDNSNNEVNFEVQRSPTGSGSWVQVATPGANTTDYTNTGLSASTTYYYRVRASNSAGNSAWSNTSSATTHNQPTINPFNTVEAESYTSQSGTQLETTSDTGGGQNVGYADTNDYLAYSNVDFGSGASSLEARIASNASFTGTIEFRLGSTGGALIATVSVGNTGGWQSWVTRTVSVSGASGVQNLYLVFKGGNGIGNLNWFKFGAGPTVPQAPSGLSASAQSSSSIALSWTDNSGNEVNFEVQRSPSGSGSWVQIATPGADATTYTSSGLSASTTYYYRVRASNSAGSSAWSNTANATTQGTSGGGIVSGGTYKITNKASGKVVDVSGVSTSNGARIHQWDWANGNNQKWVVESVGSGLYKLTAVHSGKVLDVLDASNANGKEIQQWDYFGSANQQWQIQDAGSGYFKIIASHSNKVLEVPGSSTSNGTKLVQSNSGSGDHQLWSFENLSGARLGEVSDEQQLTPSFSIYPNPVQNGMFTVSLPQVEGGVSLKLTDLSGRAIGLWSAQSPEIKITLPAGVMRGLYLLEIEGPSIRTVKKVHIQ</sequence>
<evidence type="ECO:0000256" key="5">
    <source>
        <dbReference type="SAM" id="MobiDB-lite"/>
    </source>
</evidence>
<dbReference type="CDD" id="cd00161">
    <property type="entry name" value="beta-trefoil_Ricin-like"/>
    <property type="match status" value="1"/>
</dbReference>
<dbReference type="PROSITE" id="PS50231">
    <property type="entry name" value="RICIN_B_LECTIN"/>
    <property type="match status" value="1"/>
</dbReference>
<dbReference type="CDD" id="cd00063">
    <property type="entry name" value="FN3"/>
    <property type="match status" value="2"/>
</dbReference>
<dbReference type="SUPFAM" id="SSF49785">
    <property type="entry name" value="Galactose-binding domain-like"/>
    <property type="match status" value="1"/>
</dbReference>
<dbReference type="InterPro" id="IPR005084">
    <property type="entry name" value="CBM6"/>
</dbReference>
<evidence type="ECO:0000259" key="7">
    <source>
        <dbReference type="PROSITE" id="PS50853"/>
    </source>
</evidence>
<dbReference type="PROSITE" id="PS50853">
    <property type="entry name" value="FN3"/>
    <property type="match status" value="2"/>
</dbReference>
<keyword evidence="10" id="KW-1185">Reference proteome</keyword>
<dbReference type="InterPro" id="IPR017853">
    <property type="entry name" value="GH"/>
</dbReference>
<proteinExistence type="inferred from homology"/>